<evidence type="ECO:0008006" key="9">
    <source>
        <dbReference type="Google" id="ProtNLM"/>
    </source>
</evidence>
<proteinExistence type="inferred from homology"/>
<feature type="coiled-coil region" evidence="3">
    <location>
        <begin position="760"/>
        <end position="794"/>
    </location>
</feature>
<feature type="coiled-coil region" evidence="3">
    <location>
        <begin position="268"/>
        <end position="373"/>
    </location>
</feature>
<evidence type="ECO:0000256" key="1">
    <source>
        <dbReference type="ARBA" id="ARBA00009688"/>
    </source>
</evidence>
<dbReference type="InterPro" id="IPR039750">
    <property type="entry name" value="DRC1/DRC2"/>
</dbReference>
<dbReference type="Pfam" id="PF14772">
    <property type="entry name" value="NYD-SP28"/>
    <property type="match status" value="1"/>
</dbReference>
<keyword evidence="8" id="KW-1185">Reference proteome</keyword>
<dbReference type="Proteomes" id="UP001153737">
    <property type="component" value="Chromosome 1"/>
</dbReference>
<dbReference type="GO" id="GO:0070286">
    <property type="term" value="P:axonemal dynein complex assembly"/>
    <property type="evidence" value="ECO:0007669"/>
    <property type="project" value="InterPro"/>
</dbReference>
<feature type="region of interest" description="Disordered" evidence="4">
    <location>
        <begin position="451"/>
        <end position="482"/>
    </location>
</feature>
<dbReference type="InterPro" id="IPR039505">
    <property type="entry name" value="DRC1/2_N"/>
</dbReference>
<feature type="compositionally biased region" description="Polar residues" evidence="4">
    <location>
        <begin position="451"/>
        <end position="462"/>
    </location>
</feature>
<feature type="compositionally biased region" description="Basic and acidic residues" evidence="4">
    <location>
        <begin position="469"/>
        <end position="478"/>
    </location>
</feature>
<dbReference type="GO" id="GO:0005858">
    <property type="term" value="C:axonemal dynein complex"/>
    <property type="evidence" value="ECO:0007669"/>
    <property type="project" value="InterPro"/>
</dbReference>
<dbReference type="InterPro" id="IPR029440">
    <property type="entry name" value="DRC1_C"/>
</dbReference>
<dbReference type="EMBL" id="OU896707">
    <property type="protein sequence ID" value="CAG9813113.1"/>
    <property type="molecule type" value="Genomic_DNA"/>
</dbReference>
<evidence type="ECO:0000256" key="4">
    <source>
        <dbReference type="SAM" id="MobiDB-lite"/>
    </source>
</evidence>
<evidence type="ECO:0000313" key="7">
    <source>
        <dbReference type="EMBL" id="CAG9813113.1"/>
    </source>
</evidence>
<accession>A0A9N9SB04</accession>
<feature type="coiled-coil region" evidence="3">
    <location>
        <begin position="155"/>
        <end position="182"/>
    </location>
</feature>
<evidence type="ECO:0000256" key="3">
    <source>
        <dbReference type="SAM" id="Coils"/>
    </source>
</evidence>
<name>A0A9N9SB04_PHACE</name>
<dbReference type="AlphaFoldDB" id="A0A9N9SB04"/>
<dbReference type="PANTHER" id="PTHR21625">
    <property type="entry name" value="NYD-SP28 PROTEIN"/>
    <property type="match status" value="1"/>
</dbReference>
<sequence length="823" mass="96721">MCVEEPSNFEHVDIDEPQVTSEDPNERKLARKLRIERRWTVIRRTIEPDVEVLSHRSPVQVQVAKSADILEKFLQEADEYVSNVRVANDAREVDRRETEGIGREKVIAQLEAEAEAAKQMFEEIAIKWSVIQKYNDPLHINEDVVNQKEKCDALVKQKDGIIAMLREELKNSEKKFTKDQKKQTEDIHILTQRIEKQITFMRSAYQNEFELIEEVIAAERQNFIDSHNRKWEELYKKRQQEEIKNSDKKFEQLEHFNKNMNRLRIDFQEKFRETKIKLENNIENLQRELERIKALALLNSEKLDYNYQILKKREDENIIIKSQQKRRMNKLQDVINDLRKKITDHETTTNNRLKKFSDDIKKLHKNILEVEAKADHFAKVNDDNFHQIWEMNRANCQKILTKILSTDKILHEQQMGMVWVQPQQNLIQKTALPSYKDALNVLDSLAPTASNKPSISTLSDMGQKSRKHTSADFEENKTKTPHQLDLNPQYRKLLKYILTLVSEKSGFLTENRLKSLIKMYEDDQKTLVRLDSVFGALGIQRDGDIDLLVKYFLPYCYCPVCAGQDNAQDSAMSRYASQVSHLSSAFSRIGNDEDFIEIVELNQAFSAIQQPYHVIEEVVMDLVTSDMYMEDKEINQDSLDGPEKLCAVVVSDQYSPDVKDKKQTKKKTFIMEDKVLCQYNHPLVLNSIYILVALKDFVIAYYKQNEGFPTTRARLERKRHTISRLLNINDIKMFWEKYKTVFNEDRIRVWDALLEGLKHYHEILKERKNMCEEVVELRKQNNDLKKLLANYIDHGEFMSSPCTLDKGHRLIASPPIFSDAKRK</sequence>
<feature type="region of interest" description="Disordered" evidence="4">
    <location>
        <begin position="1"/>
        <end position="23"/>
    </location>
</feature>
<gene>
    <name evidence="7" type="ORF">PHAECO_LOCUS1060</name>
</gene>
<dbReference type="GO" id="GO:0060285">
    <property type="term" value="P:cilium-dependent cell motility"/>
    <property type="evidence" value="ECO:0007669"/>
    <property type="project" value="TreeGrafter"/>
</dbReference>
<comment type="similarity">
    <text evidence="1">Belongs to the DRC1 family.</text>
</comment>
<organism evidence="7 8">
    <name type="scientific">Phaedon cochleariae</name>
    <name type="common">Mustard beetle</name>
    <dbReference type="NCBI Taxonomy" id="80249"/>
    <lineage>
        <taxon>Eukaryota</taxon>
        <taxon>Metazoa</taxon>
        <taxon>Ecdysozoa</taxon>
        <taxon>Arthropoda</taxon>
        <taxon>Hexapoda</taxon>
        <taxon>Insecta</taxon>
        <taxon>Pterygota</taxon>
        <taxon>Neoptera</taxon>
        <taxon>Endopterygota</taxon>
        <taxon>Coleoptera</taxon>
        <taxon>Polyphaga</taxon>
        <taxon>Cucujiformia</taxon>
        <taxon>Chrysomeloidea</taxon>
        <taxon>Chrysomelidae</taxon>
        <taxon>Chrysomelinae</taxon>
        <taxon>Chrysomelini</taxon>
        <taxon>Phaedon</taxon>
    </lineage>
</organism>
<dbReference type="GO" id="GO:0003352">
    <property type="term" value="P:regulation of cilium movement"/>
    <property type="evidence" value="ECO:0007669"/>
    <property type="project" value="TreeGrafter"/>
</dbReference>
<reference evidence="7" key="2">
    <citation type="submission" date="2022-10" db="EMBL/GenBank/DDBJ databases">
        <authorList>
            <consortium name="ENA_rothamsted_submissions"/>
            <consortium name="culmorum"/>
            <person name="King R."/>
        </authorList>
    </citation>
    <scope>NUCLEOTIDE SEQUENCE</scope>
</reference>
<evidence type="ECO:0000313" key="8">
    <source>
        <dbReference type="Proteomes" id="UP001153737"/>
    </source>
</evidence>
<evidence type="ECO:0000259" key="5">
    <source>
        <dbReference type="Pfam" id="PF14772"/>
    </source>
</evidence>
<protein>
    <recommendedName>
        <fullName evidence="9">Dynein regulatory complex protein 1</fullName>
    </recommendedName>
</protein>
<evidence type="ECO:0000256" key="2">
    <source>
        <dbReference type="ARBA" id="ARBA00023054"/>
    </source>
</evidence>
<reference evidence="7" key="1">
    <citation type="submission" date="2022-01" db="EMBL/GenBank/DDBJ databases">
        <authorList>
            <person name="King R."/>
        </authorList>
    </citation>
    <scope>NUCLEOTIDE SEQUENCE</scope>
</reference>
<evidence type="ECO:0000259" key="6">
    <source>
        <dbReference type="Pfam" id="PF14775"/>
    </source>
</evidence>
<dbReference type="Pfam" id="PF14775">
    <property type="entry name" value="NYD-SP28_assoc"/>
    <property type="match status" value="1"/>
</dbReference>
<feature type="domain" description="Dynein regulatory complex protein 1/2 N-terminal" evidence="5">
    <location>
        <begin position="86"/>
        <end position="187"/>
    </location>
</feature>
<dbReference type="OrthoDB" id="10260459at2759"/>
<dbReference type="PANTHER" id="PTHR21625:SF1">
    <property type="entry name" value="DYNEIN REGULATORY COMPLEX PROTEIN 1"/>
    <property type="match status" value="1"/>
</dbReference>
<feature type="domain" description="Dynein regulatory complex protein 1 C-terminal" evidence="6">
    <location>
        <begin position="734"/>
        <end position="792"/>
    </location>
</feature>
<keyword evidence="2 3" id="KW-0175">Coiled coil</keyword>